<dbReference type="PROSITE" id="PS50206">
    <property type="entry name" value="RHODANESE_3"/>
    <property type="match status" value="1"/>
</dbReference>
<evidence type="ECO:0000313" key="2">
    <source>
        <dbReference type="EMBL" id="MBC9245374.1"/>
    </source>
</evidence>
<dbReference type="GO" id="GO:0005737">
    <property type="term" value="C:cytoplasm"/>
    <property type="evidence" value="ECO:0007669"/>
    <property type="project" value="TreeGrafter"/>
</dbReference>
<dbReference type="InterPro" id="IPR036873">
    <property type="entry name" value="Rhodanese-like_dom_sf"/>
</dbReference>
<dbReference type="InterPro" id="IPR000594">
    <property type="entry name" value="ThiF_NAD_FAD-bd"/>
</dbReference>
<dbReference type="InterPro" id="IPR045886">
    <property type="entry name" value="ThiF/MoeB/HesA"/>
</dbReference>
<dbReference type="EMBL" id="JACOQL010000001">
    <property type="protein sequence ID" value="MBC9245374.1"/>
    <property type="molecule type" value="Genomic_DNA"/>
</dbReference>
<dbReference type="GO" id="GO:0008641">
    <property type="term" value="F:ubiquitin-like modifier activating enzyme activity"/>
    <property type="evidence" value="ECO:0007669"/>
    <property type="project" value="InterPro"/>
</dbReference>
<dbReference type="PANTHER" id="PTHR10953:SF102">
    <property type="entry name" value="ADENYLYLTRANSFERASE AND SULFURTRANSFERASE MOCS3"/>
    <property type="match status" value="1"/>
</dbReference>
<dbReference type="RefSeq" id="WP_187791783.1">
    <property type="nucleotide sequence ID" value="NZ_JACOQL010000001.1"/>
</dbReference>
<dbReference type="CDD" id="cd00158">
    <property type="entry name" value="RHOD"/>
    <property type="match status" value="1"/>
</dbReference>
<comment type="caution">
    <text evidence="2">The sequence shown here is derived from an EMBL/GenBank/DDBJ whole genome shotgun (WGS) entry which is preliminary data.</text>
</comment>
<keyword evidence="3" id="KW-1185">Reference proteome</keyword>
<dbReference type="CDD" id="cd00757">
    <property type="entry name" value="ThiF_MoeB_HesA_family"/>
    <property type="match status" value="1"/>
</dbReference>
<dbReference type="Pfam" id="PF00899">
    <property type="entry name" value="ThiF"/>
    <property type="match status" value="1"/>
</dbReference>
<sequence length="317" mass="33766">MNRYARQLAVDGMNMAAQARLLKSRLLVVGAGGLSASLLPYLVGAGVGHIRLIDPDIVEESNLHRQTLFRISDLGLPKALAAANALKGLNADCRIEPITTRLDPSNTDDLSDGCDLVLDCADSFAASYILSDHAWQAGLPLISASALGRSGYAGAFCGGAPSLRAVFPDLPQRAGNCAQNGVIGPVVGMIGCIQAQMALTLLTGMSPSPLGRIVTYDAASHRFGGFSFREASEPDHRHVFISEHALRLSDLLIDLRAPEEGPPLRDDFLRLTVDQVGPELRPNARVVMCCRSGLRAWNAAERLAQHWNGPIALISTG</sequence>
<evidence type="ECO:0000259" key="1">
    <source>
        <dbReference type="PROSITE" id="PS50206"/>
    </source>
</evidence>
<reference evidence="2" key="1">
    <citation type="submission" date="2020-08" db="EMBL/GenBank/DDBJ databases">
        <title>Paracoccus amoyensis sp. nov., isolated from the surface seawater at coast of Xiamen, Fujian.</title>
        <authorList>
            <person name="Lyu L."/>
        </authorList>
    </citation>
    <scope>NUCLEOTIDE SEQUENCE</scope>
    <source>
        <strain evidence="2">11-3</strain>
    </source>
</reference>
<name>A0A926GDH1_9RHOB</name>
<dbReference type="AlphaFoldDB" id="A0A926GDH1"/>
<proteinExistence type="predicted"/>
<dbReference type="InterPro" id="IPR035985">
    <property type="entry name" value="Ubiquitin-activating_enz"/>
</dbReference>
<dbReference type="SUPFAM" id="SSF52821">
    <property type="entry name" value="Rhodanese/Cell cycle control phosphatase"/>
    <property type="match status" value="1"/>
</dbReference>
<dbReference type="GO" id="GO:0004792">
    <property type="term" value="F:thiosulfate-cyanide sulfurtransferase activity"/>
    <property type="evidence" value="ECO:0007669"/>
    <property type="project" value="TreeGrafter"/>
</dbReference>
<evidence type="ECO:0000313" key="3">
    <source>
        <dbReference type="Proteomes" id="UP000608594"/>
    </source>
</evidence>
<dbReference type="Proteomes" id="UP000608594">
    <property type="component" value="Unassembled WGS sequence"/>
</dbReference>
<gene>
    <name evidence="2" type="ORF">H4P12_01295</name>
</gene>
<feature type="domain" description="Rhodanese" evidence="1">
    <location>
        <begin position="216"/>
        <end position="305"/>
    </location>
</feature>
<dbReference type="InterPro" id="IPR001763">
    <property type="entry name" value="Rhodanese-like_dom"/>
</dbReference>
<dbReference type="Gene3D" id="3.40.50.720">
    <property type="entry name" value="NAD(P)-binding Rossmann-like Domain"/>
    <property type="match status" value="1"/>
</dbReference>
<dbReference type="GO" id="GO:0016779">
    <property type="term" value="F:nucleotidyltransferase activity"/>
    <property type="evidence" value="ECO:0007669"/>
    <property type="project" value="TreeGrafter"/>
</dbReference>
<dbReference type="SUPFAM" id="SSF69572">
    <property type="entry name" value="Activating enzymes of the ubiquitin-like proteins"/>
    <property type="match status" value="1"/>
</dbReference>
<organism evidence="2 3">
    <name type="scientific">Paracoccus amoyensis</name>
    <dbReference type="NCBI Taxonomy" id="2760093"/>
    <lineage>
        <taxon>Bacteria</taxon>
        <taxon>Pseudomonadati</taxon>
        <taxon>Pseudomonadota</taxon>
        <taxon>Alphaproteobacteria</taxon>
        <taxon>Rhodobacterales</taxon>
        <taxon>Paracoccaceae</taxon>
        <taxon>Paracoccus</taxon>
    </lineage>
</organism>
<protein>
    <submittedName>
        <fullName evidence="2">HesA/MoeB/ThiF family protein</fullName>
    </submittedName>
</protein>
<accession>A0A926GDH1</accession>
<dbReference type="PANTHER" id="PTHR10953">
    <property type="entry name" value="UBIQUITIN-ACTIVATING ENZYME E1"/>
    <property type="match status" value="1"/>
</dbReference>